<evidence type="ECO:0000256" key="1">
    <source>
        <dbReference type="SAM" id="MobiDB-lite"/>
    </source>
</evidence>
<keyword evidence="3" id="KW-1185">Reference proteome</keyword>
<evidence type="ECO:0000313" key="2">
    <source>
        <dbReference type="EMBL" id="KAF6827026.1"/>
    </source>
</evidence>
<reference evidence="2" key="1">
    <citation type="journal article" date="2020" name="Phytopathology">
        <title>Genome Sequence Resources of Colletotrichum truncatum, C. plurivorum, C. musicola, and C. sojae: Four Species Pathogenic to Soybean (Glycine max).</title>
        <authorList>
            <person name="Rogerio F."/>
            <person name="Boufleur T.R."/>
            <person name="Ciampi-Guillardi M."/>
            <person name="Sukno S.A."/>
            <person name="Thon M.R."/>
            <person name="Massola Junior N.S."/>
            <person name="Baroncelli R."/>
        </authorList>
    </citation>
    <scope>NUCLEOTIDE SEQUENCE</scope>
    <source>
        <strain evidence="2">LFN0074</strain>
    </source>
</reference>
<evidence type="ECO:0000313" key="3">
    <source>
        <dbReference type="Proteomes" id="UP000639643"/>
    </source>
</evidence>
<protein>
    <submittedName>
        <fullName evidence="2">Uncharacterized protein</fullName>
    </submittedName>
</protein>
<dbReference type="AlphaFoldDB" id="A0A8H6NC01"/>
<name>A0A8H6NC01_9PEZI</name>
<organism evidence="2 3">
    <name type="scientific">Colletotrichum musicola</name>
    <dbReference type="NCBI Taxonomy" id="2175873"/>
    <lineage>
        <taxon>Eukaryota</taxon>
        <taxon>Fungi</taxon>
        <taxon>Dikarya</taxon>
        <taxon>Ascomycota</taxon>
        <taxon>Pezizomycotina</taxon>
        <taxon>Sordariomycetes</taxon>
        <taxon>Hypocreomycetidae</taxon>
        <taxon>Glomerellales</taxon>
        <taxon>Glomerellaceae</taxon>
        <taxon>Colletotrichum</taxon>
        <taxon>Colletotrichum orchidearum species complex</taxon>
    </lineage>
</organism>
<feature type="region of interest" description="Disordered" evidence="1">
    <location>
        <begin position="1"/>
        <end position="43"/>
    </location>
</feature>
<dbReference type="Proteomes" id="UP000639643">
    <property type="component" value="Unassembled WGS sequence"/>
</dbReference>
<accession>A0A8H6NC01</accession>
<dbReference type="EMBL" id="WIGM01000381">
    <property type="protein sequence ID" value="KAF6827026.1"/>
    <property type="molecule type" value="Genomic_DNA"/>
</dbReference>
<comment type="caution">
    <text evidence="2">The sequence shown here is derived from an EMBL/GenBank/DDBJ whole genome shotgun (WGS) entry which is preliminary data.</text>
</comment>
<proteinExistence type="predicted"/>
<gene>
    <name evidence="2" type="ORF">CMUS01_09184</name>
</gene>
<sequence length="79" mass="8657">MLERALDIGGRGAAQRREGRGPEGPAARGVGKREQGGARAMSLTRRGEARRCACVPAYRNAMYRRLAIVPWKWMATGSE</sequence>